<dbReference type="Gene3D" id="1.20.1280.50">
    <property type="match status" value="1"/>
</dbReference>
<dbReference type="Pfam" id="PF23622">
    <property type="entry name" value="LRR_At1g61320_AtMIF1"/>
    <property type="match status" value="1"/>
</dbReference>
<protein>
    <recommendedName>
        <fullName evidence="1">F-box domain-containing protein</fullName>
    </recommendedName>
</protein>
<dbReference type="InterPro" id="IPR053772">
    <property type="entry name" value="At1g61320/At1g61330-like"/>
</dbReference>
<keyword evidence="3" id="KW-1185">Reference proteome</keyword>
<dbReference type="CDD" id="cd22160">
    <property type="entry name" value="F-box_AtFBL13-like"/>
    <property type="match status" value="1"/>
</dbReference>
<proteinExistence type="predicted"/>
<dbReference type="PANTHER" id="PTHR34145">
    <property type="entry name" value="OS02G0105600 PROTEIN"/>
    <property type="match status" value="1"/>
</dbReference>
<dbReference type="InterPro" id="IPR055357">
    <property type="entry name" value="LRR_At1g61320_AtMIF1"/>
</dbReference>
<evidence type="ECO:0000313" key="2">
    <source>
        <dbReference type="EMBL" id="OMO79143.1"/>
    </source>
</evidence>
<dbReference type="InterPro" id="IPR036047">
    <property type="entry name" value="F-box-like_dom_sf"/>
</dbReference>
<dbReference type="InterPro" id="IPR001810">
    <property type="entry name" value="F-box_dom"/>
</dbReference>
<gene>
    <name evidence="2" type="ORF">CCACVL1_13882</name>
</gene>
<organism evidence="2 3">
    <name type="scientific">Corchorus capsularis</name>
    <name type="common">Jute</name>
    <dbReference type="NCBI Taxonomy" id="210143"/>
    <lineage>
        <taxon>Eukaryota</taxon>
        <taxon>Viridiplantae</taxon>
        <taxon>Streptophyta</taxon>
        <taxon>Embryophyta</taxon>
        <taxon>Tracheophyta</taxon>
        <taxon>Spermatophyta</taxon>
        <taxon>Magnoliopsida</taxon>
        <taxon>eudicotyledons</taxon>
        <taxon>Gunneridae</taxon>
        <taxon>Pentapetalae</taxon>
        <taxon>rosids</taxon>
        <taxon>malvids</taxon>
        <taxon>Malvales</taxon>
        <taxon>Malvaceae</taxon>
        <taxon>Grewioideae</taxon>
        <taxon>Apeibeae</taxon>
        <taxon>Corchorus</taxon>
    </lineage>
</organism>
<dbReference type="STRING" id="210143.A0A1R3I971"/>
<dbReference type="EMBL" id="AWWV01010461">
    <property type="protein sequence ID" value="OMO79143.1"/>
    <property type="molecule type" value="Genomic_DNA"/>
</dbReference>
<sequence>MIRQKEYHAEDRISQLPDEVLVSILSCIPINEAARTSVLSHRWEKLWTFCSHLVFDGAKRLYNIQCQIKGIEHIRKSVNEILDIERGRYINWVNHILESCHAGAIDKFMVRFDLSDKYRGEIDEWVRFAFEKKVKRFELDLSSYNISCYQVSCYPLTLQALPLPSSISLTSLILKCVNVNEEVLENIISNSPFLECLSVGDSSSLVHLRVAGPALCLKYVEIVFCFNLESLELHAPNLLSLKYSGAKTNISFVNIPNLVEISLGGEDLPYFARKLCGLSTHFSKLQMLELDVLQLEVIETKMERLKYPIFSQLKQLKLHVDTRSTASLLFFSRLIKACPSLYRLALELKLGSVNPSDRRKMVKARSRHYSLKVVEVTGFVGQTVDTEFCIYLIKSAIMLEKIIIKPCFLDARGSAYENDYVEVEKAGRERAEQLRSKYCLGDKLVIL</sequence>
<dbReference type="OMA" id="PRINICL"/>
<dbReference type="SUPFAM" id="SSF52058">
    <property type="entry name" value="L domain-like"/>
    <property type="match status" value="1"/>
</dbReference>
<dbReference type="PANTHER" id="PTHR34145:SF68">
    <property type="entry name" value="FBD DOMAIN-CONTAINING PROTEIN"/>
    <property type="match status" value="1"/>
</dbReference>
<dbReference type="InterPro" id="IPR032675">
    <property type="entry name" value="LRR_dom_sf"/>
</dbReference>
<dbReference type="Proteomes" id="UP000188268">
    <property type="component" value="Unassembled WGS sequence"/>
</dbReference>
<dbReference type="PROSITE" id="PS50181">
    <property type="entry name" value="FBOX"/>
    <property type="match status" value="1"/>
</dbReference>
<dbReference type="SUPFAM" id="SSF81383">
    <property type="entry name" value="F-box domain"/>
    <property type="match status" value="1"/>
</dbReference>
<reference evidence="2 3" key="1">
    <citation type="submission" date="2013-09" db="EMBL/GenBank/DDBJ databases">
        <title>Corchorus capsularis genome sequencing.</title>
        <authorList>
            <person name="Alam M."/>
            <person name="Haque M.S."/>
            <person name="Islam M.S."/>
            <person name="Emdad E.M."/>
            <person name="Islam M.M."/>
            <person name="Ahmed B."/>
            <person name="Halim A."/>
            <person name="Hossen Q.M.M."/>
            <person name="Hossain M.Z."/>
            <person name="Ahmed R."/>
            <person name="Khan M.M."/>
            <person name="Islam R."/>
            <person name="Rashid M.M."/>
            <person name="Khan S.A."/>
            <person name="Rahman M.S."/>
            <person name="Alam M."/>
        </authorList>
    </citation>
    <scope>NUCLEOTIDE SEQUENCE [LARGE SCALE GENOMIC DNA]</scope>
    <source>
        <strain evidence="3">cv. CVL-1</strain>
        <tissue evidence="2">Whole seedling</tissue>
    </source>
</reference>
<accession>A0A1R3I971</accession>
<dbReference type="Pfam" id="PF00646">
    <property type="entry name" value="F-box"/>
    <property type="match status" value="1"/>
</dbReference>
<feature type="domain" description="F-box" evidence="1">
    <location>
        <begin position="10"/>
        <end position="46"/>
    </location>
</feature>
<evidence type="ECO:0000259" key="1">
    <source>
        <dbReference type="PROSITE" id="PS50181"/>
    </source>
</evidence>
<dbReference type="OrthoDB" id="613853at2759"/>
<dbReference type="AlphaFoldDB" id="A0A1R3I971"/>
<dbReference type="Gramene" id="OMO79143">
    <property type="protein sequence ID" value="OMO79143"/>
    <property type="gene ID" value="CCACVL1_13882"/>
</dbReference>
<evidence type="ECO:0000313" key="3">
    <source>
        <dbReference type="Proteomes" id="UP000188268"/>
    </source>
</evidence>
<dbReference type="Gene3D" id="3.80.10.10">
    <property type="entry name" value="Ribonuclease Inhibitor"/>
    <property type="match status" value="1"/>
</dbReference>
<name>A0A1R3I971_COCAP</name>
<dbReference type="InterPro" id="IPR053781">
    <property type="entry name" value="F-box_AtFBL13-like"/>
</dbReference>
<comment type="caution">
    <text evidence="2">The sequence shown here is derived from an EMBL/GenBank/DDBJ whole genome shotgun (WGS) entry which is preliminary data.</text>
</comment>